<dbReference type="GO" id="GO:0006508">
    <property type="term" value="P:proteolysis"/>
    <property type="evidence" value="ECO:0007669"/>
    <property type="project" value="InterPro"/>
</dbReference>
<dbReference type="FunFam" id="2.40.10.10:FF:000028">
    <property type="entry name" value="Serine protease easter"/>
    <property type="match status" value="1"/>
</dbReference>
<dbReference type="GO" id="GO:0004252">
    <property type="term" value="F:serine-type endopeptidase activity"/>
    <property type="evidence" value="ECO:0007669"/>
    <property type="project" value="InterPro"/>
</dbReference>
<reference evidence="12" key="1">
    <citation type="submission" date="2013-09" db="EMBL/GenBank/DDBJ databases">
        <title>The Genome Sequence of Anopheles maculatus species B.</title>
        <authorList>
            <consortium name="The Broad Institute Genomics Platform"/>
            <person name="Neafsey D.E."/>
            <person name="Besansky N."/>
            <person name="Howell P."/>
            <person name="Walton C."/>
            <person name="Young S.K."/>
            <person name="Zeng Q."/>
            <person name="Gargeya S."/>
            <person name="Fitzgerald M."/>
            <person name="Haas B."/>
            <person name="Abouelleil A."/>
            <person name="Allen A.W."/>
            <person name="Alvarado L."/>
            <person name="Arachchi H.M."/>
            <person name="Berlin A.M."/>
            <person name="Chapman S.B."/>
            <person name="Gainer-Dewar J."/>
            <person name="Goldberg J."/>
            <person name="Griggs A."/>
            <person name="Gujja S."/>
            <person name="Hansen M."/>
            <person name="Howarth C."/>
            <person name="Imamovic A."/>
            <person name="Ireland A."/>
            <person name="Larimer J."/>
            <person name="McCowan C."/>
            <person name="Murphy C."/>
            <person name="Pearson M."/>
            <person name="Poon T.W."/>
            <person name="Priest M."/>
            <person name="Roberts A."/>
            <person name="Saif S."/>
            <person name="Shea T."/>
            <person name="Sisk P."/>
            <person name="Sykes S."/>
            <person name="Wortman J."/>
            <person name="Nusbaum C."/>
            <person name="Birren B."/>
        </authorList>
    </citation>
    <scope>NUCLEOTIDE SEQUENCE [LARGE SCALE GENOMIC DNA]</scope>
    <source>
        <strain evidence="12">maculatus3</strain>
    </source>
</reference>
<evidence type="ECO:0000256" key="4">
    <source>
        <dbReference type="ARBA" id="ARBA00022729"/>
    </source>
</evidence>
<keyword evidence="7" id="KW-0325">Glycoprotein</keyword>
<protein>
    <recommendedName>
        <fullName evidence="10">Peptidase S1 domain-containing protein</fullName>
    </recommendedName>
</protein>
<keyword evidence="6" id="KW-1015">Disulfide bond</keyword>
<evidence type="ECO:0000256" key="6">
    <source>
        <dbReference type="ARBA" id="ARBA00023157"/>
    </source>
</evidence>
<evidence type="ECO:0000256" key="5">
    <source>
        <dbReference type="ARBA" id="ARBA00022859"/>
    </source>
</evidence>
<dbReference type="InterPro" id="IPR051333">
    <property type="entry name" value="CLIP_Serine_Protease"/>
</dbReference>
<name>A0A182SVC8_9DIPT</name>
<comment type="subcellular location">
    <subcellularLocation>
        <location evidence="1">Secreted</location>
    </subcellularLocation>
</comment>
<dbReference type="InterPro" id="IPR018114">
    <property type="entry name" value="TRYPSIN_HIS"/>
</dbReference>
<evidence type="ECO:0000313" key="11">
    <source>
        <dbReference type="EnsemblMetazoa" id="AMAM014185-PA"/>
    </source>
</evidence>
<dbReference type="VEuPathDB" id="VectorBase:AMAM014185"/>
<dbReference type="Gene3D" id="2.40.10.10">
    <property type="entry name" value="Trypsin-like serine proteases"/>
    <property type="match status" value="1"/>
</dbReference>
<evidence type="ECO:0000313" key="12">
    <source>
        <dbReference type="Proteomes" id="UP000075901"/>
    </source>
</evidence>
<dbReference type="Pfam" id="PF00089">
    <property type="entry name" value="Trypsin"/>
    <property type="match status" value="1"/>
</dbReference>
<keyword evidence="9" id="KW-0812">Transmembrane</keyword>
<keyword evidence="3" id="KW-0399">Innate immunity</keyword>
<evidence type="ECO:0000256" key="8">
    <source>
        <dbReference type="ARBA" id="ARBA00024195"/>
    </source>
</evidence>
<feature type="transmembrane region" description="Helical" evidence="9">
    <location>
        <begin position="12"/>
        <end position="29"/>
    </location>
</feature>
<keyword evidence="4" id="KW-0732">Signal</keyword>
<accession>A0A182SVC8</accession>
<dbReference type="InterPro" id="IPR043504">
    <property type="entry name" value="Peptidase_S1_PA_chymotrypsin"/>
</dbReference>
<organism evidence="11 12">
    <name type="scientific">Anopheles maculatus</name>
    <dbReference type="NCBI Taxonomy" id="74869"/>
    <lineage>
        <taxon>Eukaryota</taxon>
        <taxon>Metazoa</taxon>
        <taxon>Ecdysozoa</taxon>
        <taxon>Arthropoda</taxon>
        <taxon>Hexapoda</taxon>
        <taxon>Insecta</taxon>
        <taxon>Pterygota</taxon>
        <taxon>Neoptera</taxon>
        <taxon>Endopterygota</taxon>
        <taxon>Diptera</taxon>
        <taxon>Nematocera</taxon>
        <taxon>Culicoidea</taxon>
        <taxon>Culicidae</taxon>
        <taxon>Anophelinae</taxon>
        <taxon>Anopheles</taxon>
        <taxon>Anopheles maculatus group</taxon>
    </lineage>
</organism>
<dbReference type="GO" id="GO:0005576">
    <property type="term" value="C:extracellular region"/>
    <property type="evidence" value="ECO:0007669"/>
    <property type="project" value="UniProtKB-SubCell"/>
</dbReference>
<reference evidence="11" key="2">
    <citation type="submission" date="2020-05" db="UniProtKB">
        <authorList>
            <consortium name="EnsemblMetazoa"/>
        </authorList>
    </citation>
    <scope>IDENTIFICATION</scope>
    <source>
        <strain evidence="11">maculatus3</strain>
    </source>
</reference>
<dbReference type="Proteomes" id="UP000075901">
    <property type="component" value="Unassembled WGS sequence"/>
</dbReference>
<evidence type="ECO:0000259" key="10">
    <source>
        <dbReference type="PROSITE" id="PS50240"/>
    </source>
</evidence>
<dbReference type="PANTHER" id="PTHR24260:SF147">
    <property type="entry name" value="EG:BACR7A4.3 PROTEIN-RELATED"/>
    <property type="match status" value="1"/>
</dbReference>
<keyword evidence="9" id="KW-1133">Transmembrane helix</keyword>
<evidence type="ECO:0000256" key="3">
    <source>
        <dbReference type="ARBA" id="ARBA00022588"/>
    </source>
</evidence>
<dbReference type="EnsemblMetazoa" id="AMAM014185-RA">
    <property type="protein sequence ID" value="AMAM014185-PA"/>
    <property type="gene ID" value="AMAM014185"/>
</dbReference>
<comment type="similarity">
    <text evidence="8">Belongs to the peptidase S1 family. CLIP subfamily.</text>
</comment>
<feature type="domain" description="Peptidase S1" evidence="10">
    <location>
        <begin position="67"/>
        <end position="174"/>
    </location>
</feature>
<evidence type="ECO:0000256" key="9">
    <source>
        <dbReference type="SAM" id="Phobius"/>
    </source>
</evidence>
<keyword evidence="2" id="KW-0964">Secreted</keyword>
<evidence type="ECO:0000256" key="1">
    <source>
        <dbReference type="ARBA" id="ARBA00004613"/>
    </source>
</evidence>
<sequence>MALSSGVQLWEIIVLFQIVGIAYGVLLAIPSKLDEDIARTFLPNERESIDDCHLRYYKLGHGPEPLPAFGRPAYLREFAHMTAIGWTRDGGKIEWNCGGSLIWENYVLTAAHCAADDNTVEPDVVRLGDINLYDDSDDQYAQQLKIVEIIRHPEHRFSSRYHDLALLRLEKNVR</sequence>
<keyword evidence="9" id="KW-0472">Membrane</keyword>
<keyword evidence="12" id="KW-1185">Reference proteome</keyword>
<dbReference type="PROSITE" id="PS00134">
    <property type="entry name" value="TRYPSIN_HIS"/>
    <property type="match status" value="1"/>
</dbReference>
<dbReference type="InterPro" id="IPR009003">
    <property type="entry name" value="Peptidase_S1_PA"/>
</dbReference>
<dbReference type="PROSITE" id="PS50240">
    <property type="entry name" value="TRYPSIN_DOM"/>
    <property type="match status" value="1"/>
</dbReference>
<keyword evidence="5" id="KW-0391">Immunity</keyword>
<dbReference type="SUPFAM" id="SSF50494">
    <property type="entry name" value="Trypsin-like serine proteases"/>
    <property type="match status" value="1"/>
</dbReference>
<dbReference type="AlphaFoldDB" id="A0A182SVC8"/>
<evidence type="ECO:0000256" key="7">
    <source>
        <dbReference type="ARBA" id="ARBA00023180"/>
    </source>
</evidence>
<dbReference type="PRINTS" id="PR00722">
    <property type="entry name" value="CHYMOTRYPSIN"/>
</dbReference>
<proteinExistence type="inferred from homology"/>
<dbReference type="InterPro" id="IPR001254">
    <property type="entry name" value="Trypsin_dom"/>
</dbReference>
<evidence type="ECO:0000256" key="2">
    <source>
        <dbReference type="ARBA" id="ARBA00022525"/>
    </source>
</evidence>
<dbReference type="InterPro" id="IPR001314">
    <property type="entry name" value="Peptidase_S1A"/>
</dbReference>
<dbReference type="GO" id="GO:0045087">
    <property type="term" value="P:innate immune response"/>
    <property type="evidence" value="ECO:0007669"/>
    <property type="project" value="UniProtKB-KW"/>
</dbReference>
<dbReference type="PANTHER" id="PTHR24260">
    <property type="match status" value="1"/>
</dbReference>